<gene>
    <name evidence="2" type="ORF">CFOL_v3_13818</name>
</gene>
<dbReference type="InParanoid" id="A0A1Q3BQP1"/>
<reference evidence="3" key="1">
    <citation type="submission" date="2016-04" db="EMBL/GenBank/DDBJ databases">
        <title>Cephalotus genome sequencing.</title>
        <authorList>
            <person name="Fukushima K."/>
            <person name="Hasebe M."/>
            <person name="Fang X."/>
        </authorList>
    </citation>
    <scope>NUCLEOTIDE SEQUENCE [LARGE SCALE GENOMIC DNA]</scope>
    <source>
        <strain evidence="3">cv. St1</strain>
    </source>
</reference>
<dbReference type="InterPro" id="IPR056139">
    <property type="entry name" value="DUF7722"/>
</dbReference>
<evidence type="ECO:0000259" key="1">
    <source>
        <dbReference type="Pfam" id="PF24847"/>
    </source>
</evidence>
<dbReference type="STRING" id="3775.A0A1Q3BQP1"/>
<accession>A0A1Q3BQP1</accession>
<feature type="domain" description="DUF7722" evidence="1">
    <location>
        <begin position="19"/>
        <end position="64"/>
    </location>
</feature>
<comment type="caution">
    <text evidence="2">The sequence shown here is derived from an EMBL/GenBank/DDBJ whole genome shotgun (WGS) entry which is preliminary data.</text>
</comment>
<dbReference type="PANTHER" id="PTHR33513">
    <property type="entry name" value="OS06G0523300 PROTEIN"/>
    <property type="match status" value="1"/>
</dbReference>
<name>A0A1Q3BQP1_CEPFO</name>
<keyword evidence="3" id="KW-1185">Reference proteome</keyword>
<evidence type="ECO:0000313" key="2">
    <source>
        <dbReference type="EMBL" id="GAV70320.1"/>
    </source>
</evidence>
<proteinExistence type="predicted"/>
<dbReference type="EMBL" id="BDDD01000796">
    <property type="protein sequence ID" value="GAV70320.1"/>
    <property type="molecule type" value="Genomic_DNA"/>
</dbReference>
<dbReference type="PANTHER" id="PTHR33513:SF4">
    <property type="entry name" value="GB|AAF04428.1"/>
    <property type="match status" value="1"/>
</dbReference>
<evidence type="ECO:0000313" key="3">
    <source>
        <dbReference type="Proteomes" id="UP000187406"/>
    </source>
</evidence>
<protein>
    <recommendedName>
        <fullName evidence="1">DUF7722 domain-containing protein</fullName>
    </recommendedName>
</protein>
<organism evidence="2 3">
    <name type="scientific">Cephalotus follicularis</name>
    <name type="common">Albany pitcher plant</name>
    <dbReference type="NCBI Taxonomy" id="3775"/>
    <lineage>
        <taxon>Eukaryota</taxon>
        <taxon>Viridiplantae</taxon>
        <taxon>Streptophyta</taxon>
        <taxon>Embryophyta</taxon>
        <taxon>Tracheophyta</taxon>
        <taxon>Spermatophyta</taxon>
        <taxon>Magnoliopsida</taxon>
        <taxon>eudicotyledons</taxon>
        <taxon>Gunneridae</taxon>
        <taxon>Pentapetalae</taxon>
        <taxon>rosids</taxon>
        <taxon>fabids</taxon>
        <taxon>Oxalidales</taxon>
        <taxon>Cephalotaceae</taxon>
        <taxon>Cephalotus</taxon>
    </lineage>
</organism>
<dbReference type="Pfam" id="PF24847">
    <property type="entry name" value="DUF7722"/>
    <property type="match status" value="1"/>
</dbReference>
<dbReference type="AlphaFoldDB" id="A0A1Q3BQP1"/>
<dbReference type="Proteomes" id="UP000187406">
    <property type="component" value="Unassembled WGS sequence"/>
</dbReference>
<sequence length="119" mass="13795">MEPINRNICCGDFQMPLHYPRYTKEDYQHMPEWMLDHLLAQYGLSPQGDLGYKREFAMGAFLWPDTNYDHQSKPFSSSICHVFEASSFKAKKVVEFLCQVMHKVASSSILGSYFIKICS</sequence>
<dbReference type="OrthoDB" id="1932905at2759"/>